<comment type="caution">
    <text evidence="1">The sequence shown here is derived from an EMBL/GenBank/DDBJ whole genome shotgun (WGS) entry which is preliminary data.</text>
</comment>
<evidence type="ECO:0000313" key="1">
    <source>
        <dbReference type="EMBL" id="MDX4957262.1"/>
    </source>
</evidence>
<organism evidence="1 2">
    <name type="scientific">Delftia acidovorans</name>
    <name type="common">Pseudomonas acidovorans</name>
    <name type="synonym">Comamonas acidovorans</name>
    <dbReference type="NCBI Taxonomy" id="80866"/>
    <lineage>
        <taxon>Bacteria</taxon>
        <taxon>Pseudomonadati</taxon>
        <taxon>Pseudomonadota</taxon>
        <taxon>Betaproteobacteria</taxon>
        <taxon>Burkholderiales</taxon>
        <taxon>Comamonadaceae</taxon>
        <taxon>Delftia</taxon>
    </lineage>
</organism>
<dbReference type="AlphaFoldDB" id="A0AAJ2R8V6"/>
<dbReference type="RefSeq" id="WP_319076727.1">
    <property type="nucleotide sequence ID" value="NZ_JAWWMZ010000016.1"/>
</dbReference>
<sequence>MSEVKFPYQGWVLTPSFKPVEKTFFAPYNKEWHRSTDGGARGTYHQVEKIFPSMEAAIAWGRSDLDKQEAALDKKHFNIQKRRAALDKASA</sequence>
<name>A0AAJ2R8V6_DELAC</name>
<gene>
    <name evidence="1" type="ORF">SGN30_27915</name>
</gene>
<reference evidence="1" key="1">
    <citation type="submission" date="2023-11" db="EMBL/GenBank/DDBJ databases">
        <title>Identification and selenium tolerance of Delftia acidovorans R3-25.</title>
        <authorList>
            <person name="Zhang S."/>
            <person name="Liu Y."/>
            <person name="Guo Y."/>
        </authorList>
    </citation>
    <scope>NUCLEOTIDE SEQUENCE</scope>
    <source>
        <strain evidence="1">R3-25</strain>
    </source>
</reference>
<evidence type="ECO:0000313" key="2">
    <source>
        <dbReference type="Proteomes" id="UP001287445"/>
    </source>
</evidence>
<protein>
    <submittedName>
        <fullName evidence="1">Uncharacterized protein</fullName>
    </submittedName>
</protein>
<dbReference type="EMBL" id="JAWWMZ010000016">
    <property type="protein sequence ID" value="MDX4957262.1"/>
    <property type="molecule type" value="Genomic_DNA"/>
</dbReference>
<accession>A0AAJ2R8V6</accession>
<dbReference type="Proteomes" id="UP001287445">
    <property type="component" value="Unassembled WGS sequence"/>
</dbReference>
<proteinExistence type="predicted"/>